<dbReference type="EMBL" id="CP086715">
    <property type="protein sequence ID" value="WOO78732.1"/>
    <property type="molecule type" value="Genomic_DNA"/>
</dbReference>
<keyword evidence="1" id="KW-0732">Signal</keyword>
<dbReference type="AlphaFoldDB" id="A0AAF1BGG7"/>
<feature type="chain" id="PRO_5042263628" evidence="1">
    <location>
        <begin position="21"/>
        <end position="151"/>
    </location>
</feature>
<sequence>MRFPLLLLLAPLLLAAHAAALSAAKQFSLDPDTTASTPFLQCHGGITKAVNLPGRDTNFPEAITLNCKFKTWNTLMASCLLRACVSAPDLAYASFCRRAGVPGVEFTFPQWFLESDGGAYYLASLESSAAGRPGVAAAAALAGVVVAAFIQ</sequence>
<keyword evidence="3" id="KW-1185">Reference proteome</keyword>
<feature type="signal peptide" evidence="1">
    <location>
        <begin position="1"/>
        <end position="20"/>
    </location>
</feature>
<dbReference type="GeneID" id="87805519"/>
<dbReference type="Proteomes" id="UP000827549">
    <property type="component" value="Chromosome 2"/>
</dbReference>
<reference evidence="2" key="1">
    <citation type="submission" date="2023-10" db="EMBL/GenBank/DDBJ databases">
        <authorList>
            <person name="Noh H."/>
        </authorList>
    </citation>
    <scope>NUCLEOTIDE SEQUENCE</scope>
    <source>
        <strain evidence="2">DUCC4014</strain>
    </source>
</reference>
<protein>
    <submittedName>
        <fullName evidence="2">Uncharacterized protein</fullName>
    </submittedName>
</protein>
<evidence type="ECO:0000313" key="2">
    <source>
        <dbReference type="EMBL" id="WOO78732.1"/>
    </source>
</evidence>
<evidence type="ECO:0000313" key="3">
    <source>
        <dbReference type="Proteomes" id="UP000827549"/>
    </source>
</evidence>
<name>A0AAF1BGG7_9TREE</name>
<proteinExistence type="predicted"/>
<evidence type="ECO:0000256" key="1">
    <source>
        <dbReference type="SAM" id="SignalP"/>
    </source>
</evidence>
<dbReference type="RefSeq" id="XP_062624764.1">
    <property type="nucleotide sequence ID" value="XM_062768780.1"/>
</dbReference>
<accession>A0AAF1BGG7</accession>
<organism evidence="2 3">
    <name type="scientific">Vanrija pseudolonga</name>
    <dbReference type="NCBI Taxonomy" id="143232"/>
    <lineage>
        <taxon>Eukaryota</taxon>
        <taxon>Fungi</taxon>
        <taxon>Dikarya</taxon>
        <taxon>Basidiomycota</taxon>
        <taxon>Agaricomycotina</taxon>
        <taxon>Tremellomycetes</taxon>
        <taxon>Trichosporonales</taxon>
        <taxon>Trichosporonaceae</taxon>
        <taxon>Vanrija</taxon>
    </lineage>
</organism>
<gene>
    <name evidence="2" type="ORF">LOC62_02G002271</name>
</gene>